<evidence type="ECO:0000313" key="2">
    <source>
        <dbReference type="Proteomes" id="UP001064971"/>
    </source>
</evidence>
<accession>A0ABM8ABV8</accession>
<dbReference type="Proteomes" id="UP001064971">
    <property type="component" value="Chromosome"/>
</dbReference>
<gene>
    <name evidence="1" type="ORF">DAETH_12150</name>
</gene>
<organism evidence="1 2">
    <name type="scientific">Deinococcus aetherius</name>
    <dbReference type="NCBI Taxonomy" id="200252"/>
    <lineage>
        <taxon>Bacteria</taxon>
        <taxon>Thermotogati</taxon>
        <taxon>Deinococcota</taxon>
        <taxon>Deinococci</taxon>
        <taxon>Deinococcales</taxon>
        <taxon>Deinococcaceae</taxon>
        <taxon>Deinococcus</taxon>
    </lineage>
</organism>
<sequence length="103" mass="11528">MPTPLYRHGDVFLQATMPPTGPLHPVGHLTLAHGEVTGHAHRITETHAAHLYDGSGPHRYLHVTAAHATLTHEEHAPIRLPSGWYRVWRQREYTPGAVRVVLD</sequence>
<dbReference type="RefSeq" id="WP_264777025.1">
    <property type="nucleotide sequence ID" value="NZ_AP026560.1"/>
</dbReference>
<proteinExistence type="predicted"/>
<evidence type="ECO:0000313" key="1">
    <source>
        <dbReference type="EMBL" id="BDP41246.1"/>
    </source>
</evidence>
<keyword evidence="2" id="KW-1185">Reference proteome</keyword>
<protein>
    <submittedName>
        <fullName evidence="1">Uncharacterized protein</fullName>
    </submittedName>
</protein>
<dbReference type="EMBL" id="AP026560">
    <property type="protein sequence ID" value="BDP41246.1"/>
    <property type="molecule type" value="Genomic_DNA"/>
</dbReference>
<name>A0ABM8ABV8_9DEIO</name>
<reference evidence="1" key="1">
    <citation type="submission" date="2022-07" db="EMBL/GenBank/DDBJ databases">
        <title>Complete Genome Sequence of the Radioresistant Bacterium Deinococcus aetherius ST0316, Isolated from the Air Dust collected in Lower Stratosphere above Japan.</title>
        <authorList>
            <person name="Satoh K."/>
            <person name="Hagiwara K."/>
            <person name="Katsumata K."/>
            <person name="Kubo A."/>
            <person name="Yokobori S."/>
            <person name="Yamagishi A."/>
            <person name="Oono Y."/>
            <person name="Narumi I."/>
        </authorList>
    </citation>
    <scope>NUCLEOTIDE SEQUENCE</scope>
    <source>
        <strain evidence="1">ST0316</strain>
    </source>
</reference>